<keyword evidence="1" id="KW-0040">ANK repeat</keyword>
<keyword evidence="3" id="KW-1185">Reference proteome</keyword>
<dbReference type="Pfam" id="PF13176">
    <property type="entry name" value="TPR_7"/>
    <property type="match status" value="1"/>
</dbReference>
<feature type="repeat" description="TPR" evidence="2">
    <location>
        <begin position="1386"/>
        <end position="1419"/>
    </location>
</feature>
<evidence type="ECO:0000256" key="1">
    <source>
        <dbReference type="PROSITE-ProRule" id="PRU00023"/>
    </source>
</evidence>
<feature type="repeat" description="TPR" evidence="2">
    <location>
        <begin position="1045"/>
        <end position="1078"/>
    </location>
</feature>
<keyword evidence="2" id="KW-0802">TPR repeat</keyword>
<sequence length="1821" mass="210296">MLSKEQLLNNINDNSILDLEIGIHTKKNVPKVNINKIREEIEKITTSEENQTNKIVQLKQLEKEQYKPLIHELAYKKSVEELKDLIKVLNDLGYLTAKLGELSGDLKYYTEAAVFYHYIIAILTEKFNVSVINVEAKNEFVNSNNINPEKQLVHLQNLIFSVIGGDQSDVPIVHEEAKINKNLLTKLRNETTEVLKEVESYRKQINVNDQKEKQKNQELYVNAAKNWFEEIADRMKKFLAKLYDESVKQIGINAPCKFAVIGLGSMALKQMTPYSDLEFAILTQNSNYKKSDDPKIKNYFKNLSHLVNFKIINLGESIIPTSKYFLDMSHLVPVAVNFDLGGKTPLGRIERDKKYELIQTIRGMLSIVYNENNWASHVDKNLPYILENVCYVYGDDELVKDYKNRVKNFLLSAGNEENQKLRLNCEIRAFKILQEGIVEIDYLHSTSTLQPKETFFKGDIHKLEPELFYTEGRLFQVKQEIYRLPDRMVYNLALYFGIEGESAWDLVDKLANKGIINSHAALNLKNAITFATTIRLKIYSHHKAQKEDMSIFVRSIATEYEMKKRAPQIFYLAEEDLQEQGGLFQYFYTALPLYDKLKCFCDQYRSLGTSRQIFFKDSKFYNDDYATKGFIHYRLAQYKEAQSNLEKALEDENNKDNLKIKNYLGNILLKIGENDKATQHYIDCLNITKKIYEDERHPSVADCLNNLGTAHNAKGQYNDAVKCNKESLKIYKFIYQNEPHSSIANSLNNLGEVFRKQGQYEKAIKKFKKSIGIKKLFYKREPHSDIASTYNNLGLVYGVNGQYDQAIKCYEKSKKIYQLVYKNEPHPYVADVLNNQGIVCKSNLQYDQAVNFYGESLNIYKIFYQTNLNPSVADSYNNLGLVYHAKGENDTALKYCNLSFEIYNHIYQNKPHPDIAYSLNNLGLVYCAKEHFDKAVNYFKESIKMKKVVYQDKNHPSVADSLNNLGLVYRNKGQCRKAMEYHKKSLNMRKLIFQVESHPDISVSLNNIGLVYTDKGKYDSAIHYFKESLKIKTFIYQNRPHLSIAHSLNGLGLAYSKIGQYNTAVKHFKESLKIQKSKLHNQPCVAESLNDLGNVYRLQGKYNQAIKKYEESLEMLKLIYKEADHPLIACSLNNLGLLCADKKEYNLAIDYYKKSIKMQKRINNMQSELNISGSLYNLGLVYLDKEEYDRANYYHEKSLKIKKLIYKGEPHKDVASFLNNLGKVYRKRGQYNQAISYYKECLKINKEIYKNKQHSNIADSLKKIWKLCILLERFDEAVCYIEESLQIQKLIYQDDPHSCIADLLYNLGDVCQKKGKFDQAIEYYNQSLIINKQLYQDEPQEILANIFNNLGAAYCAKEQYERAIDCYDQSLKIKKQIYKYQALNVASSLNNLGVSYKTRGEYDQAIKNYKQSLNIYKFIYQNETHLTFADALNNLGLVYADKKQHELAINYYEKSLKMKNIIYQGQPHPSISYTLNDLGLAYSDIKQYDQAINYHSQALQMISVFQNHPYTELFTNNLINDACLFAKKYYLSQQEIVDKVFSFTLKKLNFADFKLHLHFASQDNSNKSEEHVFKMIEKYKLALIFLPKNELSTKFEICNKLAELTSEHYKNIELWLAVVEDNIDEINKLASDGTNFDQAPFLPSTPIVTAVFEGNTNMVSALILGKVDINKPNNNQNQASPLICSLGLYGQPINMEIVKLLLTNGADVNKPMFDGDTPMHLAHCEGSKEAINLLLKHGAKINAQNAEGKTPLHCLLETKWLSTVTKLEIIAEFGKLYDTTIRNNDGKTVIEYANEYCPELTADNSRLLQLLKTAKVVDHVN</sequence>
<feature type="repeat" description="TPR" evidence="2">
    <location>
        <begin position="787"/>
        <end position="820"/>
    </location>
</feature>
<feature type="repeat" description="TPR" evidence="2">
    <location>
        <begin position="1086"/>
        <end position="1119"/>
    </location>
</feature>
<dbReference type="Pfam" id="PF12796">
    <property type="entry name" value="Ank_2"/>
    <property type="match status" value="1"/>
</dbReference>
<dbReference type="Pfam" id="PF13181">
    <property type="entry name" value="TPR_8"/>
    <property type="match status" value="2"/>
</dbReference>
<dbReference type="PROSITE" id="PS50293">
    <property type="entry name" value="TPR_REGION"/>
    <property type="match status" value="4"/>
</dbReference>
<dbReference type="InterPro" id="IPR036770">
    <property type="entry name" value="Ankyrin_rpt-contain_sf"/>
</dbReference>
<dbReference type="SMART" id="SM00028">
    <property type="entry name" value="TPR"/>
    <property type="match status" value="21"/>
</dbReference>
<feature type="repeat" description="TPR" evidence="2">
    <location>
        <begin position="916"/>
        <end position="949"/>
    </location>
</feature>
<dbReference type="GeneID" id="100206955"/>
<dbReference type="Gene3D" id="1.10.357.170">
    <property type="match status" value="1"/>
</dbReference>
<dbReference type="Pfam" id="PF13374">
    <property type="entry name" value="TPR_10"/>
    <property type="match status" value="1"/>
</dbReference>
<organism evidence="3 4">
    <name type="scientific">Hydra vulgaris</name>
    <name type="common">Hydra</name>
    <name type="synonym">Hydra attenuata</name>
    <dbReference type="NCBI Taxonomy" id="6087"/>
    <lineage>
        <taxon>Eukaryota</taxon>
        <taxon>Metazoa</taxon>
        <taxon>Cnidaria</taxon>
        <taxon>Hydrozoa</taxon>
        <taxon>Hydroidolina</taxon>
        <taxon>Anthoathecata</taxon>
        <taxon>Aplanulata</taxon>
        <taxon>Hydridae</taxon>
        <taxon>Hydra</taxon>
    </lineage>
</organism>
<dbReference type="Gene3D" id="1.25.40.10">
    <property type="entry name" value="Tetratricopeptide repeat domain"/>
    <property type="match status" value="8"/>
</dbReference>
<gene>
    <name evidence="4" type="primary">LOC100206955</name>
</gene>
<feature type="repeat" description="TPR" evidence="2">
    <location>
        <begin position="1215"/>
        <end position="1248"/>
    </location>
</feature>
<dbReference type="InterPro" id="IPR011990">
    <property type="entry name" value="TPR-like_helical_dom_sf"/>
</dbReference>
<dbReference type="PROSITE" id="PS50088">
    <property type="entry name" value="ANK_REPEAT"/>
    <property type="match status" value="1"/>
</dbReference>
<dbReference type="InterPro" id="IPR002110">
    <property type="entry name" value="Ankyrin_rpt"/>
</dbReference>
<dbReference type="RefSeq" id="XP_065650033.1">
    <property type="nucleotide sequence ID" value="XM_065793961.1"/>
</dbReference>
<dbReference type="SUPFAM" id="SSF48403">
    <property type="entry name" value="Ankyrin repeat"/>
    <property type="match status" value="1"/>
</dbReference>
<feature type="repeat" description="TPR" evidence="2">
    <location>
        <begin position="1472"/>
        <end position="1505"/>
    </location>
</feature>
<feature type="repeat" description="TPR" evidence="2">
    <location>
        <begin position="1129"/>
        <end position="1162"/>
    </location>
</feature>
<feature type="repeat" description="TPR" evidence="2">
    <location>
        <begin position="1301"/>
        <end position="1334"/>
    </location>
</feature>
<dbReference type="PANTHER" id="PTHR19959">
    <property type="entry name" value="KINESIN LIGHT CHAIN"/>
    <property type="match status" value="1"/>
</dbReference>
<feature type="repeat" description="TPR" evidence="2">
    <location>
        <begin position="1429"/>
        <end position="1462"/>
    </location>
</feature>
<evidence type="ECO:0000313" key="3">
    <source>
        <dbReference type="Proteomes" id="UP001652625"/>
    </source>
</evidence>
<dbReference type="PANTHER" id="PTHR19959:SF119">
    <property type="entry name" value="FUNGAL LIPASE-LIKE DOMAIN-CONTAINING PROTEIN"/>
    <property type="match status" value="1"/>
</dbReference>
<feature type="repeat" description="TPR" evidence="2">
    <location>
        <begin position="1344"/>
        <end position="1377"/>
    </location>
</feature>
<feature type="repeat" description="TPR" evidence="2">
    <location>
        <begin position="1002"/>
        <end position="1035"/>
    </location>
</feature>
<feature type="repeat" description="ANK" evidence="1">
    <location>
        <begin position="1714"/>
        <end position="1746"/>
    </location>
</feature>
<dbReference type="PROSITE" id="PS50297">
    <property type="entry name" value="ANK_REP_REGION"/>
    <property type="match status" value="1"/>
</dbReference>
<dbReference type="InterPro" id="IPR019734">
    <property type="entry name" value="TPR_rpt"/>
</dbReference>
<dbReference type="PROSITE" id="PS50005">
    <property type="entry name" value="TPR"/>
    <property type="match status" value="15"/>
</dbReference>
<dbReference type="InterPro" id="IPR006597">
    <property type="entry name" value="Sel1-like"/>
</dbReference>
<dbReference type="Proteomes" id="UP001652625">
    <property type="component" value="Chromosome 03"/>
</dbReference>
<feature type="repeat" description="TPR" evidence="2">
    <location>
        <begin position="744"/>
        <end position="777"/>
    </location>
</feature>
<dbReference type="SMART" id="SM00248">
    <property type="entry name" value="ANK"/>
    <property type="match status" value="5"/>
</dbReference>
<dbReference type="SUPFAM" id="SSF48452">
    <property type="entry name" value="TPR-like"/>
    <property type="match status" value="5"/>
</dbReference>
<evidence type="ECO:0000256" key="2">
    <source>
        <dbReference type="PROSITE-ProRule" id="PRU00339"/>
    </source>
</evidence>
<dbReference type="Gene3D" id="1.25.40.20">
    <property type="entry name" value="Ankyrin repeat-containing domain"/>
    <property type="match status" value="1"/>
</dbReference>
<feature type="repeat" description="TPR" evidence="2">
    <location>
        <begin position="1172"/>
        <end position="1205"/>
    </location>
</feature>
<reference evidence="4" key="1">
    <citation type="submission" date="2025-08" db="UniProtKB">
        <authorList>
            <consortium name="RefSeq"/>
        </authorList>
    </citation>
    <scope>IDENTIFICATION</scope>
</reference>
<feature type="repeat" description="TPR" evidence="2">
    <location>
        <begin position="959"/>
        <end position="992"/>
    </location>
</feature>
<proteinExistence type="predicted"/>
<protein>
    <submittedName>
        <fullName evidence="4">Uncharacterized protein LOC100206955</fullName>
    </submittedName>
</protein>
<accession>A0ABM4BLT4</accession>
<dbReference type="Pfam" id="PF13424">
    <property type="entry name" value="TPR_12"/>
    <property type="match status" value="8"/>
</dbReference>
<name>A0ABM4BLT4_HYDVU</name>
<dbReference type="PRINTS" id="PR00381">
    <property type="entry name" value="KINESINLIGHT"/>
</dbReference>
<dbReference type="SMART" id="SM00671">
    <property type="entry name" value="SEL1"/>
    <property type="match status" value="6"/>
</dbReference>
<evidence type="ECO:0000313" key="4">
    <source>
        <dbReference type="RefSeq" id="XP_065650033.1"/>
    </source>
</evidence>